<proteinExistence type="predicted"/>
<dbReference type="RefSeq" id="WP_390325725.1">
    <property type="nucleotide sequence ID" value="NZ_JBHRTP010000054.1"/>
</dbReference>
<dbReference type="Proteomes" id="UP001595530">
    <property type="component" value="Unassembled WGS sequence"/>
</dbReference>
<accession>A0ABV7F7T0</accession>
<comment type="caution">
    <text evidence="2">The sequence shown here is derived from an EMBL/GenBank/DDBJ whole genome shotgun (WGS) entry which is preliminary data.</text>
</comment>
<reference evidence="3" key="1">
    <citation type="journal article" date="2019" name="Int. J. Syst. Evol. Microbiol.">
        <title>The Global Catalogue of Microorganisms (GCM) 10K type strain sequencing project: providing services to taxonomists for standard genome sequencing and annotation.</title>
        <authorList>
            <consortium name="The Broad Institute Genomics Platform"/>
            <consortium name="The Broad Institute Genome Sequencing Center for Infectious Disease"/>
            <person name="Wu L."/>
            <person name="Ma J."/>
        </authorList>
    </citation>
    <scope>NUCLEOTIDE SEQUENCE [LARGE SCALE GENOMIC DNA]</scope>
    <source>
        <strain evidence="3">KCTC 42986</strain>
    </source>
</reference>
<feature type="compositionally biased region" description="Basic and acidic residues" evidence="1">
    <location>
        <begin position="52"/>
        <end position="61"/>
    </location>
</feature>
<evidence type="ECO:0000313" key="3">
    <source>
        <dbReference type="Proteomes" id="UP001595530"/>
    </source>
</evidence>
<feature type="region of interest" description="Disordered" evidence="1">
    <location>
        <begin position="47"/>
        <end position="84"/>
    </location>
</feature>
<name>A0ABV7F7T0_9BURK</name>
<sequence>MSNIQSAKKSVQLELDQAKQGRDYYQSRIDALEKALAQLTSVDTAAATGTRVTRESAEKKPLGKKATPARLAKSKGSSAKFPSTGGDFWIDLITDQPQSAADILNAAFTKLAITPTKELKQKLGARMTAALASLIGSKQIKDSGARRERRFFK</sequence>
<evidence type="ECO:0000256" key="1">
    <source>
        <dbReference type="SAM" id="MobiDB-lite"/>
    </source>
</evidence>
<gene>
    <name evidence="2" type="ORF">ACFOFO_17680</name>
</gene>
<dbReference type="EMBL" id="JBHRTP010000054">
    <property type="protein sequence ID" value="MFC3109771.1"/>
    <property type="molecule type" value="Genomic_DNA"/>
</dbReference>
<organism evidence="2 3">
    <name type="scientific">Undibacterium arcticum</name>
    <dbReference type="NCBI Taxonomy" id="1762892"/>
    <lineage>
        <taxon>Bacteria</taxon>
        <taxon>Pseudomonadati</taxon>
        <taxon>Pseudomonadota</taxon>
        <taxon>Betaproteobacteria</taxon>
        <taxon>Burkholderiales</taxon>
        <taxon>Oxalobacteraceae</taxon>
        <taxon>Undibacterium</taxon>
    </lineage>
</organism>
<keyword evidence="3" id="KW-1185">Reference proteome</keyword>
<protein>
    <submittedName>
        <fullName evidence="2">Uncharacterized protein</fullName>
    </submittedName>
</protein>
<evidence type="ECO:0000313" key="2">
    <source>
        <dbReference type="EMBL" id="MFC3109771.1"/>
    </source>
</evidence>